<keyword evidence="2" id="KW-1185">Reference proteome</keyword>
<organism evidence="1 2">
    <name type="scientific">Portunus trituberculatus</name>
    <name type="common">Swimming crab</name>
    <name type="synonym">Neptunus trituberculatus</name>
    <dbReference type="NCBI Taxonomy" id="210409"/>
    <lineage>
        <taxon>Eukaryota</taxon>
        <taxon>Metazoa</taxon>
        <taxon>Ecdysozoa</taxon>
        <taxon>Arthropoda</taxon>
        <taxon>Crustacea</taxon>
        <taxon>Multicrustacea</taxon>
        <taxon>Malacostraca</taxon>
        <taxon>Eumalacostraca</taxon>
        <taxon>Eucarida</taxon>
        <taxon>Decapoda</taxon>
        <taxon>Pleocyemata</taxon>
        <taxon>Brachyura</taxon>
        <taxon>Eubrachyura</taxon>
        <taxon>Portunoidea</taxon>
        <taxon>Portunidae</taxon>
        <taxon>Portuninae</taxon>
        <taxon>Portunus</taxon>
    </lineage>
</organism>
<dbReference type="Proteomes" id="UP000324222">
    <property type="component" value="Unassembled WGS sequence"/>
</dbReference>
<name>A0A5B7HUL2_PORTR</name>
<gene>
    <name evidence="1" type="ORF">E2C01_070607</name>
</gene>
<protein>
    <submittedName>
        <fullName evidence="1">Uncharacterized protein</fullName>
    </submittedName>
</protein>
<evidence type="ECO:0000313" key="1">
    <source>
        <dbReference type="EMBL" id="MPC76200.1"/>
    </source>
</evidence>
<proteinExistence type="predicted"/>
<comment type="caution">
    <text evidence="1">The sequence shown here is derived from an EMBL/GenBank/DDBJ whole genome shotgun (WGS) entry which is preliminary data.</text>
</comment>
<accession>A0A5B7HUL2</accession>
<dbReference type="EMBL" id="VSRR010042838">
    <property type="protein sequence ID" value="MPC76200.1"/>
    <property type="molecule type" value="Genomic_DNA"/>
</dbReference>
<evidence type="ECO:0000313" key="2">
    <source>
        <dbReference type="Proteomes" id="UP000324222"/>
    </source>
</evidence>
<dbReference type="AlphaFoldDB" id="A0A5B7HUL2"/>
<reference evidence="1 2" key="1">
    <citation type="submission" date="2019-05" db="EMBL/GenBank/DDBJ databases">
        <title>Another draft genome of Portunus trituberculatus and its Hox gene families provides insights of decapod evolution.</title>
        <authorList>
            <person name="Jeong J.-H."/>
            <person name="Song I."/>
            <person name="Kim S."/>
            <person name="Choi T."/>
            <person name="Kim D."/>
            <person name="Ryu S."/>
            <person name="Kim W."/>
        </authorList>
    </citation>
    <scope>NUCLEOTIDE SEQUENCE [LARGE SCALE GENOMIC DNA]</scope>
    <source>
        <tissue evidence="1">Muscle</tissue>
    </source>
</reference>
<sequence length="73" mass="7757">MQRCTRGHQSVRGQAGPATHCALSSPSALTRHVEAAPWLQRPQLCTAPTACLTKQMPLLRWPSSAAYGGSGTL</sequence>